<proteinExistence type="predicted"/>
<protein>
    <submittedName>
        <fullName evidence="2">Uncharacterized protein</fullName>
    </submittedName>
</protein>
<evidence type="ECO:0000313" key="2">
    <source>
        <dbReference type="EMBL" id="CAA6807509.1"/>
    </source>
</evidence>
<keyword evidence="1" id="KW-0732">Signal</keyword>
<evidence type="ECO:0000256" key="1">
    <source>
        <dbReference type="SAM" id="SignalP"/>
    </source>
</evidence>
<dbReference type="EMBL" id="CACVAU010000026">
    <property type="protein sequence ID" value="CAA6807509.1"/>
    <property type="molecule type" value="Genomic_DNA"/>
</dbReference>
<dbReference type="AlphaFoldDB" id="A0A6S6SMT3"/>
<reference evidence="2" key="1">
    <citation type="submission" date="2020-01" db="EMBL/GenBank/DDBJ databases">
        <authorList>
            <person name="Meier V. D."/>
            <person name="Meier V D."/>
        </authorList>
    </citation>
    <scope>NUCLEOTIDE SEQUENCE</scope>
    <source>
        <strain evidence="2">HLG_WM_MAG_05</strain>
    </source>
</reference>
<accession>A0A6S6SMT3</accession>
<feature type="chain" id="PRO_5028100410" evidence="1">
    <location>
        <begin position="20"/>
        <end position="552"/>
    </location>
</feature>
<gene>
    <name evidence="2" type="ORF">HELGO_WM13243</name>
</gene>
<name>A0A6S6SMT3_9BACT</name>
<sequence length="552" mass="64650">MKTNILLILSLIFLNHSNATNLNTQNIANIINESQKTFNDPKGRPLPLAAGGTGELVDVYPHNRDKGSFFTPHEQIQMLQKGHHLLPTLGMYSYRGQALSKHYYEPFLKKLSAWGLPFTISTTQWEQDLYLDEKYFKSLKKMNPNLLTTEGKLQKNLSPFGATKHWSELGKKWATETKLKEIQALYPNPPAIIWLSNNEAKHLLFHEAEQSQRFVDLYGKKQSSDFKKEIFHKAWQEKYLAFQTAIKNNLQASAWRDKLKFVGYNVDAVNPFGRWPDWTSHNHFVPNKLGISNQYTYWDGGAVEYYLNPWAKKLTDFTVFSPQIEFMNVQMSLNEIRIQKPNYWFEMFVWDGFESEHPNNPIKNKRDFFKSIGQNYSPQRYKGWLQFGMWLTQPRVVREFRGWAESRESVGLEYFEQVLNAVDSVYTNPTLKRFWRQGELIVNHKYQHPYQVNIPKAYKTKQRWFLLDTNLNPKRPWNLETELPVYALARVIKKDNKAEEWLIYAHAPKGLLKNVRIQIPNAQGGYLHEVSADVPTQGIFIHLNHLGQVVTF</sequence>
<feature type="signal peptide" evidence="1">
    <location>
        <begin position="1"/>
        <end position="19"/>
    </location>
</feature>
<organism evidence="2">
    <name type="scientific">uncultured Sulfurovum sp</name>
    <dbReference type="NCBI Taxonomy" id="269237"/>
    <lineage>
        <taxon>Bacteria</taxon>
        <taxon>Pseudomonadati</taxon>
        <taxon>Campylobacterota</taxon>
        <taxon>Epsilonproteobacteria</taxon>
        <taxon>Campylobacterales</taxon>
        <taxon>Sulfurovaceae</taxon>
        <taxon>Sulfurovum</taxon>
        <taxon>environmental samples</taxon>
    </lineage>
</organism>